<dbReference type="RefSeq" id="WP_009194065.1">
    <property type="nucleotide sequence ID" value="NZ_AODQ01000009.1"/>
</dbReference>
<dbReference type="EC" id="2.3.1.-" evidence="2"/>
<protein>
    <submittedName>
        <fullName evidence="2">Ribosomal-protein-serine acetyltransferase</fullName>
        <ecNumber evidence="2">2.3.1.-</ecNumber>
    </submittedName>
</protein>
<dbReference type="GO" id="GO:0005737">
    <property type="term" value="C:cytoplasm"/>
    <property type="evidence" value="ECO:0007669"/>
    <property type="project" value="TreeGrafter"/>
</dbReference>
<dbReference type="Pfam" id="PF13302">
    <property type="entry name" value="Acetyltransf_3"/>
    <property type="match status" value="1"/>
</dbReference>
<dbReference type="Proteomes" id="UP000011910">
    <property type="component" value="Unassembled WGS sequence"/>
</dbReference>
<keyword evidence="2" id="KW-0012">Acyltransferase</keyword>
<dbReference type="PATRIC" id="fig|1279009.4.peg.676"/>
<dbReference type="Gene3D" id="3.40.630.30">
    <property type="match status" value="1"/>
</dbReference>
<evidence type="ECO:0000313" key="3">
    <source>
        <dbReference type="Proteomes" id="UP000011910"/>
    </source>
</evidence>
<dbReference type="InterPro" id="IPR000182">
    <property type="entry name" value="GNAT_dom"/>
</dbReference>
<dbReference type="EMBL" id="AODQ01000009">
    <property type="protein sequence ID" value="EMR04250.1"/>
    <property type="molecule type" value="Genomic_DNA"/>
</dbReference>
<dbReference type="InterPro" id="IPR016181">
    <property type="entry name" value="Acyl_CoA_acyltransferase"/>
</dbReference>
<proteinExistence type="predicted"/>
<dbReference type="OrthoDB" id="9788916at2"/>
<keyword evidence="2" id="KW-0808">Transferase</keyword>
<dbReference type="STRING" id="1279009.ADICEAN_00658"/>
<accession>M7NRB9</accession>
<keyword evidence="3" id="KW-1185">Reference proteome</keyword>
<dbReference type="PROSITE" id="PS51186">
    <property type="entry name" value="GNAT"/>
    <property type="match status" value="1"/>
</dbReference>
<dbReference type="eggNOG" id="COG1670">
    <property type="taxonomic scope" value="Bacteria"/>
</dbReference>
<dbReference type="PANTHER" id="PTHR43792">
    <property type="entry name" value="GNAT FAMILY, PUTATIVE (AFU_ORTHOLOGUE AFUA_3G00765)-RELATED-RELATED"/>
    <property type="match status" value="1"/>
</dbReference>
<organism evidence="2 3">
    <name type="scientific">Cesiribacter andamanensis AMV16</name>
    <dbReference type="NCBI Taxonomy" id="1279009"/>
    <lineage>
        <taxon>Bacteria</taxon>
        <taxon>Pseudomonadati</taxon>
        <taxon>Bacteroidota</taxon>
        <taxon>Cytophagia</taxon>
        <taxon>Cytophagales</taxon>
        <taxon>Cesiribacteraceae</taxon>
        <taxon>Cesiribacter</taxon>
    </lineage>
</organism>
<comment type="caution">
    <text evidence="2">The sequence shown here is derived from an EMBL/GenBank/DDBJ whole genome shotgun (WGS) entry which is preliminary data.</text>
</comment>
<sequence length="177" mass="20298">MSLFPLLSTPRLQLRQFRPEDVQLVFQGLSHPEVIRYYGVSYKTLEDTQAQMQWFRELEEGGTGVWWAICSAKDGAFWGAIGYNNLSREHRKAELGFWLLPDYWRRGVVSEALPPVLTHGFNQMGLHRIEALVESENRASKQCLLKAGFRHEGCLRDCEIKGGRFISLDVLARLATD</sequence>
<dbReference type="InterPro" id="IPR051531">
    <property type="entry name" value="N-acetyltransferase"/>
</dbReference>
<dbReference type="GO" id="GO:0008999">
    <property type="term" value="F:protein-N-terminal-alanine acetyltransferase activity"/>
    <property type="evidence" value="ECO:0007669"/>
    <property type="project" value="TreeGrafter"/>
</dbReference>
<dbReference type="PANTHER" id="PTHR43792:SF9">
    <property type="entry name" value="RIBOSOMAL-PROTEIN-ALANINE ACETYLTRANSFERASE"/>
    <property type="match status" value="1"/>
</dbReference>
<reference evidence="2 3" key="1">
    <citation type="journal article" date="2013" name="Genome Announc.">
        <title>Draft Genome Sequence of Cesiribacter andamanensis Strain AMV16T, Isolated from a Soil Sample from a Mud Volcano in the Andaman Islands, India.</title>
        <authorList>
            <person name="Shivaji S."/>
            <person name="Ara S."/>
            <person name="Begum Z."/>
            <person name="Srinivas T.N."/>
            <person name="Singh A."/>
            <person name="Kumar Pinnaka A."/>
        </authorList>
    </citation>
    <scope>NUCLEOTIDE SEQUENCE [LARGE SCALE GENOMIC DNA]</scope>
    <source>
        <strain evidence="2 3">AMV16</strain>
    </source>
</reference>
<evidence type="ECO:0000313" key="2">
    <source>
        <dbReference type="EMBL" id="EMR04250.1"/>
    </source>
</evidence>
<name>M7NRB9_9BACT</name>
<evidence type="ECO:0000259" key="1">
    <source>
        <dbReference type="PROSITE" id="PS51186"/>
    </source>
</evidence>
<dbReference type="AlphaFoldDB" id="M7NRB9"/>
<dbReference type="SUPFAM" id="SSF55729">
    <property type="entry name" value="Acyl-CoA N-acyltransferases (Nat)"/>
    <property type="match status" value="1"/>
</dbReference>
<feature type="domain" description="N-acetyltransferase" evidence="1">
    <location>
        <begin position="12"/>
        <end position="177"/>
    </location>
</feature>
<gene>
    <name evidence="2" type="primary">rimL</name>
    <name evidence="2" type="ORF">ADICEAN_00658</name>
</gene>